<keyword evidence="4" id="KW-1185">Reference proteome</keyword>
<keyword evidence="2" id="KW-0472">Membrane</keyword>
<comment type="caution">
    <text evidence="3">The sequence shown here is derived from an EMBL/GenBank/DDBJ whole genome shotgun (WGS) entry which is preliminary data.</text>
</comment>
<evidence type="ECO:0000313" key="4">
    <source>
        <dbReference type="Proteomes" id="UP001194580"/>
    </source>
</evidence>
<dbReference type="Proteomes" id="UP001194580">
    <property type="component" value="Unassembled WGS sequence"/>
</dbReference>
<dbReference type="EMBL" id="JAAAIL010000531">
    <property type="protein sequence ID" value="KAG0275041.1"/>
    <property type="molecule type" value="Genomic_DNA"/>
</dbReference>
<evidence type="ECO:0000256" key="2">
    <source>
        <dbReference type="SAM" id="Phobius"/>
    </source>
</evidence>
<keyword evidence="2" id="KW-0812">Transmembrane</keyword>
<reference evidence="3" key="1">
    <citation type="journal article" date="2020" name="Fungal Divers.">
        <title>Resolving the Mortierellaceae phylogeny through synthesis of multi-gene phylogenetics and phylogenomics.</title>
        <authorList>
            <person name="Vandepol N."/>
            <person name="Liber J."/>
            <person name="Desiro A."/>
            <person name="Na H."/>
            <person name="Kennedy M."/>
            <person name="Barry K."/>
            <person name="Grigoriev I.V."/>
            <person name="Miller A.N."/>
            <person name="O'Donnell K."/>
            <person name="Stajich J.E."/>
            <person name="Bonito G."/>
        </authorList>
    </citation>
    <scope>NUCLEOTIDE SEQUENCE</scope>
    <source>
        <strain evidence="3">NRRL 28262</strain>
    </source>
</reference>
<evidence type="ECO:0000256" key="1">
    <source>
        <dbReference type="SAM" id="MobiDB-lite"/>
    </source>
</evidence>
<dbReference type="AlphaFoldDB" id="A0AAD4H6W5"/>
<keyword evidence="2" id="KW-1133">Transmembrane helix</keyword>
<feature type="compositionally biased region" description="Polar residues" evidence="1">
    <location>
        <begin position="553"/>
        <end position="565"/>
    </location>
</feature>
<sequence>MSGIPVYNQACLATDSTSSVPSFYLVGSTSPGSLEVNYVNNPDATTVTQVASQNDQSSWSPSAAKLCYIYPFATSVNPGIKIVQFGAGSTYMGLAQTNNLISGADSFNMTGFVSPKLFAWSGKFQDFDMFTIVTNDTDTTTLKVNMWAALRMNFRQNGPSLITYDMVNNPVDVNNAMLAVGTYGGYSGNASQGYTVVFDKSSRGQIFTAQGNLLADITNFTPTVALGVPTNVITNGITLTINAIPVTMGNTAYILDRASNGSTVIYSINPSASFTLNRVYKTGDSLPFTNNMAAGALNNQILTYSVNRSAAFFNVFDLTTHSWSGNGLVSAPVIEPVPTNSSNIGVIACAAVGSLVLILLAVVFFVRRRCKSAKKPAGAGVTALAQNDLETSKFDNSADQGHNQHGQGYIQYDPRQSQYLGHVQYDHGQPLYGQEQVQYEQLQTQYDQGQALLGQGQAQYDQGYVPYDPACERPTSFIPPPPPVNQLAEGVHNAYLLRVAGDSPESKTAYSPYANPTSTRVSTFSPENPESMHAKTQRTSVGQDPQYFPADHFSSSEARSPQARQ</sequence>
<protein>
    <submittedName>
        <fullName evidence="3">Uncharacterized protein</fullName>
    </submittedName>
</protein>
<feature type="transmembrane region" description="Helical" evidence="2">
    <location>
        <begin position="344"/>
        <end position="366"/>
    </location>
</feature>
<name>A0AAD4H6W5_9FUNG</name>
<organism evidence="3 4">
    <name type="scientific">Linnemannia exigua</name>
    <dbReference type="NCBI Taxonomy" id="604196"/>
    <lineage>
        <taxon>Eukaryota</taxon>
        <taxon>Fungi</taxon>
        <taxon>Fungi incertae sedis</taxon>
        <taxon>Mucoromycota</taxon>
        <taxon>Mortierellomycotina</taxon>
        <taxon>Mortierellomycetes</taxon>
        <taxon>Mortierellales</taxon>
        <taxon>Mortierellaceae</taxon>
        <taxon>Linnemannia</taxon>
    </lineage>
</organism>
<proteinExistence type="predicted"/>
<evidence type="ECO:0000313" key="3">
    <source>
        <dbReference type="EMBL" id="KAG0275041.1"/>
    </source>
</evidence>
<accession>A0AAD4H6W5</accession>
<gene>
    <name evidence="3" type="ORF">BGZ95_009239</name>
</gene>
<feature type="compositionally biased region" description="Polar residues" evidence="1">
    <location>
        <begin position="506"/>
        <end position="528"/>
    </location>
</feature>
<feature type="region of interest" description="Disordered" evidence="1">
    <location>
        <begin position="504"/>
        <end position="565"/>
    </location>
</feature>